<comment type="caution">
    <text evidence="2">The sequence shown here is derived from an EMBL/GenBank/DDBJ whole genome shotgun (WGS) entry which is preliminary data.</text>
</comment>
<sequence length="51" mass="5909">MTWEWVAFTVVVAFFALIVIALVMQTIQKSVEAKYRATPEVFSSTRKDKRD</sequence>
<gene>
    <name evidence="2" type="ORF">FHX72_001096</name>
</gene>
<protein>
    <submittedName>
        <fullName evidence="2">Uncharacterized protein</fullName>
    </submittedName>
</protein>
<feature type="transmembrane region" description="Helical" evidence="1">
    <location>
        <begin position="6"/>
        <end position="27"/>
    </location>
</feature>
<name>A0A7W4UMY2_9MICO</name>
<evidence type="ECO:0000313" key="3">
    <source>
        <dbReference type="Proteomes" id="UP000545286"/>
    </source>
</evidence>
<dbReference type="Proteomes" id="UP000545286">
    <property type="component" value="Unassembled WGS sequence"/>
</dbReference>
<organism evidence="2 3">
    <name type="scientific">Pseudoclavibacter helvolus</name>
    <dbReference type="NCBI Taxonomy" id="255205"/>
    <lineage>
        <taxon>Bacteria</taxon>
        <taxon>Bacillati</taxon>
        <taxon>Actinomycetota</taxon>
        <taxon>Actinomycetes</taxon>
        <taxon>Micrococcales</taxon>
        <taxon>Microbacteriaceae</taxon>
        <taxon>Pseudoclavibacter</taxon>
    </lineage>
</organism>
<keyword evidence="1" id="KW-0472">Membrane</keyword>
<dbReference type="EMBL" id="JACHWJ010000001">
    <property type="protein sequence ID" value="MBB2956984.1"/>
    <property type="molecule type" value="Genomic_DNA"/>
</dbReference>
<dbReference type="RefSeq" id="WP_183623469.1">
    <property type="nucleotide sequence ID" value="NZ_JACHWJ010000001.1"/>
</dbReference>
<proteinExistence type="predicted"/>
<keyword evidence="3" id="KW-1185">Reference proteome</keyword>
<dbReference type="AlphaFoldDB" id="A0A7W4UMY2"/>
<evidence type="ECO:0000256" key="1">
    <source>
        <dbReference type="SAM" id="Phobius"/>
    </source>
</evidence>
<accession>A0A7W4UMY2</accession>
<keyword evidence="1" id="KW-0812">Transmembrane</keyword>
<keyword evidence="1" id="KW-1133">Transmembrane helix</keyword>
<reference evidence="2 3" key="1">
    <citation type="submission" date="2020-08" db="EMBL/GenBank/DDBJ databases">
        <title>Sequencing the genomes of 1000 actinobacteria strains.</title>
        <authorList>
            <person name="Klenk H.-P."/>
        </authorList>
    </citation>
    <scope>NUCLEOTIDE SEQUENCE [LARGE SCALE GENOMIC DNA]</scope>
    <source>
        <strain evidence="2 3">DSM 20419</strain>
    </source>
</reference>
<evidence type="ECO:0000313" key="2">
    <source>
        <dbReference type="EMBL" id="MBB2956984.1"/>
    </source>
</evidence>